<keyword evidence="2" id="KW-1133">Transmembrane helix</keyword>
<keyword evidence="1" id="KW-0238">DNA-binding</keyword>
<dbReference type="Proteomes" id="UP000298642">
    <property type="component" value="Chromosome"/>
</dbReference>
<dbReference type="Gene3D" id="1.10.260.40">
    <property type="entry name" value="lambda repressor-like DNA-binding domains"/>
    <property type="match status" value="1"/>
</dbReference>
<reference evidence="5" key="1">
    <citation type="submission" date="2018-12" db="EMBL/GenBank/DDBJ databases">
        <title>Dusodibacter welbiota gen. nov., sp. nov., isolated from human faeces and emended description of the Oscillibacter genus.</title>
        <authorList>
            <person name="Le Roy T."/>
            <person name="Van der Smissen P."/>
            <person name="Delzenne N."/>
            <person name="Muccioli G."/>
            <person name="Collet J.F."/>
            <person name="Cani P.D."/>
        </authorList>
    </citation>
    <scope>NUCLEOTIDE SEQUENCE [LARGE SCALE GENOMIC DNA]</scope>
    <source>
        <strain evidence="5">J115</strain>
    </source>
</reference>
<sequence>MTLEKKLACLRKREGLSQAEVSEKLDVSRQAVTKWETGTSRPSIENLQSLSRLYNVPLEYLLDESGDELPAPAAPAAERAPEQKVQKKEKQWMRLLVIGAVVLALLVCFLFWYGRGQKENGLDLHSIQGEESTLLEEPDFNLNWE</sequence>
<evidence type="ECO:0000313" key="5">
    <source>
        <dbReference type="Proteomes" id="UP000298642"/>
    </source>
</evidence>
<protein>
    <submittedName>
        <fullName evidence="4">Helix-turn-helix domain-containing protein</fullName>
    </submittedName>
</protein>
<evidence type="ECO:0000259" key="3">
    <source>
        <dbReference type="PROSITE" id="PS50943"/>
    </source>
</evidence>
<dbReference type="AlphaFoldDB" id="A0A4D7ASD3"/>
<organism evidence="4 5">
    <name type="scientific">Dysosmobacter welbionis</name>
    <dbReference type="NCBI Taxonomy" id="2093857"/>
    <lineage>
        <taxon>Bacteria</taxon>
        <taxon>Bacillati</taxon>
        <taxon>Bacillota</taxon>
        <taxon>Clostridia</taxon>
        <taxon>Eubacteriales</taxon>
        <taxon>Oscillospiraceae</taxon>
        <taxon>Dysosmobacter</taxon>
    </lineage>
</organism>
<dbReference type="EMBL" id="CP034413">
    <property type="protein sequence ID" value="QCI58290.1"/>
    <property type="molecule type" value="Genomic_DNA"/>
</dbReference>
<gene>
    <name evidence="4" type="ORF">EIO64_02805</name>
</gene>
<dbReference type="KEGG" id="obj:EIO64_02805"/>
<evidence type="ECO:0000313" key="4">
    <source>
        <dbReference type="EMBL" id="QCI58290.1"/>
    </source>
</evidence>
<dbReference type="SUPFAM" id="SSF47413">
    <property type="entry name" value="lambda repressor-like DNA-binding domains"/>
    <property type="match status" value="1"/>
</dbReference>
<name>A0A4D7ASD3_9FIRM</name>
<dbReference type="GO" id="GO:0003677">
    <property type="term" value="F:DNA binding"/>
    <property type="evidence" value="ECO:0007669"/>
    <property type="project" value="UniProtKB-KW"/>
</dbReference>
<dbReference type="CDD" id="cd00093">
    <property type="entry name" value="HTH_XRE"/>
    <property type="match status" value="1"/>
</dbReference>
<dbReference type="SMART" id="SM00530">
    <property type="entry name" value="HTH_XRE"/>
    <property type="match status" value="1"/>
</dbReference>
<dbReference type="InterPro" id="IPR010982">
    <property type="entry name" value="Lambda_DNA-bd_dom_sf"/>
</dbReference>
<feature type="domain" description="HTH cro/C1-type" evidence="3">
    <location>
        <begin position="10"/>
        <end position="61"/>
    </location>
</feature>
<keyword evidence="5" id="KW-1185">Reference proteome</keyword>
<keyword evidence="2" id="KW-0472">Membrane</keyword>
<dbReference type="PROSITE" id="PS50943">
    <property type="entry name" value="HTH_CROC1"/>
    <property type="match status" value="1"/>
</dbReference>
<evidence type="ECO:0000256" key="2">
    <source>
        <dbReference type="SAM" id="Phobius"/>
    </source>
</evidence>
<dbReference type="Pfam" id="PF01381">
    <property type="entry name" value="HTH_3"/>
    <property type="match status" value="1"/>
</dbReference>
<evidence type="ECO:0000256" key="1">
    <source>
        <dbReference type="ARBA" id="ARBA00023125"/>
    </source>
</evidence>
<dbReference type="PANTHER" id="PTHR46558:SF13">
    <property type="entry name" value="HTH-TYPE TRANSCRIPTIONAL REGULATOR IMMR"/>
    <property type="match status" value="1"/>
</dbReference>
<feature type="transmembrane region" description="Helical" evidence="2">
    <location>
        <begin position="92"/>
        <end position="113"/>
    </location>
</feature>
<proteinExistence type="predicted"/>
<accession>A0A4D7ASD3</accession>
<dbReference type="PANTHER" id="PTHR46558">
    <property type="entry name" value="TRACRIPTIONAL REGULATORY PROTEIN-RELATED-RELATED"/>
    <property type="match status" value="1"/>
</dbReference>
<dbReference type="InterPro" id="IPR001387">
    <property type="entry name" value="Cro/C1-type_HTH"/>
</dbReference>
<dbReference type="RefSeq" id="WP_136890761.1">
    <property type="nucleotide sequence ID" value="NZ_CP034413.3"/>
</dbReference>
<keyword evidence="2" id="KW-0812">Transmembrane</keyword>